<feature type="domain" description="SMC hinge" evidence="7">
    <location>
        <begin position="518"/>
        <end position="622"/>
    </location>
</feature>
<feature type="coiled-coil region" evidence="6">
    <location>
        <begin position="670"/>
        <end position="795"/>
    </location>
</feature>
<dbReference type="SUPFAM" id="SSF52540">
    <property type="entry name" value="P-loop containing nucleoside triphosphate hydrolases"/>
    <property type="match status" value="1"/>
</dbReference>
<evidence type="ECO:0000313" key="8">
    <source>
        <dbReference type="EMBL" id="MFJ5445218.1"/>
    </source>
</evidence>
<accession>A0ABW8GJR4</accession>
<keyword evidence="9" id="KW-1185">Reference proteome</keyword>
<dbReference type="Gene3D" id="1.20.1060.20">
    <property type="match status" value="1"/>
</dbReference>
<keyword evidence="1 6" id="KW-0963">Cytoplasm</keyword>
<keyword evidence="2 6" id="KW-0547">Nucleotide-binding</keyword>
<dbReference type="CDD" id="cd03278">
    <property type="entry name" value="ABC_SMC_barmotin"/>
    <property type="match status" value="1"/>
</dbReference>
<keyword evidence="4 6" id="KW-0175">Coiled coil</keyword>
<sequence length="1168" mass="131288">MRLTHLKLAGFKSFVDPTTLHIHGQRVGVVGPNGCGKSNVMESIRWVLGESSAKEMRSESMADVIFNGSGNRKLASRASVELIFDNSLGGAAGEWSQYAEISVKRVIEREKGSSYFINNTAVRRRDVADLFLGTGLGGRAYAIIGQNTISRIVEARPEEMRVFLEEAAGISKYKERRRETENRLRDTRDNLVRVEDVRQEMDKQIMRLEAQAAVTLQYQGLQNNLQLAQGQLWLLKKRDAGNQWEKSQATMQRLGVELEAQMAALRQSESGLESLRQQHQAASAQLQTAQAAYYEANAEVSNQEQQLRHTQEARSRLQAQLQQIESQSHKLDQQHEEFSTKLQALHDQQQVASTEETEAGEQLQALKQKLPEMERAFQAALHIHSAAQRALHEAEQAIRLEETNLKHAERNLEDAKLRLQLMRQEASNLNMPDEAKLHELEAEFKEAADQQAGFEHDLQQLREHEQQQAEQVRALRDQLLQHERRLAQAEAEAASLRKIQAGLGKQGQLEGWLRAHGLHDSERLWQKIRITPGWETAVEAVLGARLNTIVGLPEQDMARVVADRPPAALVIALQGKPASAPTHAQQLSAMVEVLEPGLQGLLENWLGNVLVAQTADEAEKLRLSLENGQSVVTAAGDIYDRHSISLHAQNSELHGVLERQRELDMLDAGLPQMQQTLHDAKHALQQAELKQQELRQQQQQLQQQLRGTTQAQHQRSLQIQQLTQERQHIAQRRQGLEKDIAALGKQHEALQQGCQQQQQKLGQLQTSLAQLQSERQETQAKRHAAENELNAVRVAWQKAERAAQEKNFNHKLLATSIADSQSRLIAIQEEQQNLVIRRQEAQALLEAAAMENLKANLEVAIVRKQQQETALAAARDALAEADNALQQQERNRMQYEQGLHPLRDKLEQSRLNEQQARLHFEQCQQNLQECGLEEGALVQGLTVNTKTGDLERRITALGAEIEGLGPVNLAALQELESERERKQYLDSQSADLEQAVATLEDAIRRIDRETRSRLQHTYDEANRNFAELFAELFGGGQAKLEMLGDEILDTGMQVFAQPPGKKNSTIHLLSGGEKALTALALVFALFRLNPAPFCLMDEVDAPLDDSNTERFCALVKKMSERTQFLFVSHNKITMEMAQQLIGVTMQESGVSRIVEVDIAAALQMHEAA</sequence>
<dbReference type="PIRSF" id="PIRSF005719">
    <property type="entry name" value="SMC"/>
    <property type="match status" value="1"/>
</dbReference>
<proteinExistence type="inferred from homology"/>
<reference evidence="8 9" key="1">
    <citation type="submission" date="2024-11" db="EMBL/GenBank/DDBJ databases">
        <authorList>
            <person name="Kaparullina E.N."/>
            <person name="Delegan Y.A."/>
            <person name="Doronina N.V."/>
        </authorList>
    </citation>
    <scope>NUCLEOTIDE SEQUENCE [LARGE SCALE GENOMIC DNA]</scope>
    <source>
        <strain evidence="8 9">7sh_L</strain>
    </source>
</reference>
<keyword evidence="3 6" id="KW-0067">ATP-binding</keyword>
<evidence type="ECO:0000256" key="4">
    <source>
        <dbReference type="ARBA" id="ARBA00023054"/>
    </source>
</evidence>
<evidence type="ECO:0000256" key="3">
    <source>
        <dbReference type="ARBA" id="ARBA00022840"/>
    </source>
</evidence>
<comment type="domain">
    <text evidence="6">Contains large globular domains required for ATP hydrolysis at each terminus and a third globular domain forming a flexible hinge near the middle of the molecule. These domains are separated by coiled-coil structures.</text>
</comment>
<name>A0ABW8GJR4_9PROT</name>
<evidence type="ECO:0000259" key="7">
    <source>
        <dbReference type="SMART" id="SM00968"/>
    </source>
</evidence>
<dbReference type="RefSeq" id="WP_400879182.1">
    <property type="nucleotide sequence ID" value="NZ_JBIWXY010000001.1"/>
</dbReference>
<dbReference type="Gene3D" id="3.40.50.300">
    <property type="entry name" value="P-loop containing nucleotide triphosphate hydrolases"/>
    <property type="match status" value="2"/>
</dbReference>
<gene>
    <name evidence="6 8" type="primary">smc</name>
    <name evidence="8" type="ORF">ACIKP9_03150</name>
</gene>
<dbReference type="EMBL" id="JBIWXY010000001">
    <property type="protein sequence ID" value="MFJ5445218.1"/>
    <property type="molecule type" value="Genomic_DNA"/>
</dbReference>
<dbReference type="InterPro" id="IPR027417">
    <property type="entry name" value="P-loop_NTPase"/>
</dbReference>
<feature type="coiled-coil region" evidence="6">
    <location>
        <begin position="847"/>
        <end position="898"/>
    </location>
</feature>
<dbReference type="SUPFAM" id="SSF57997">
    <property type="entry name" value="Tropomyosin"/>
    <property type="match status" value="1"/>
</dbReference>
<dbReference type="InterPro" id="IPR036277">
    <property type="entry name" value="SMC_hinge_sf"/>
</dbReference>
<dbReference type="SMART" id="SM00968">
    <property type="entry name" value="SMC_hinge"/>
    <property type="match status" value="1"/>
</dbReference>
<feature type="coiled-coil region" evidence="6">
    <location>
        <begin position="985"/>
        <end position="1031"/>
    </location>
</feature>
<dbReference type="Proteomes" id="UP001617669">
    <property type="component" value="Unassembled WGS sequence"/>
</dbReference>
<evidence type="ECO:0000256" key="2">
    <source>
        <dbReference type="ARBA" id="ARBA00022741"/>
    </source>
</evidence>
<comment type="subcellular location">
    <subcellularLocation>
        <location evidence="6">Cytoplasm</location>
    </subcellularLocation>
</comment>
<comment type="subunit">
    <text evidence="6">Homodimer.</text>
</comment>
<dbReference type="InterPro" id="IPR011890">
    <property type="entry name" value="SMC_prok"/>
</dbReference>
<protein>
    <recommendedName>
        <fullName evidence="6">Chromosome partition protein Smc</fullName>
    </recommendedName>
</protein>
<keyword evidence="5 6" id="KW-0238">DNA-binding</keyword>
<comment type="function">
    <text evidence="6">Required for chromosome condensation and partitioning.</text>
</comment>
<feature type="coiled-coil region" evidence="6">
    <location>
        <begin position="170"/>
        <end position="211"/>
    </location>
</feature>
<dbReference type="PANTHER" id="PTHR43977">
    <property type="entry name" value="STRUCTURAL MAINTENANCE OF CHROMOSOMES PROTEIN 3"/>
    <property type="match status" value="1"/>
</dbReference>
<comment type="similarity">
    <text evidence="6">Belongs to the SMC family.</text>
</comment>
<dbReference type="SUPFAM" id="SSF75553">
    <property type="entry name" value="Smc hinge domain"/>
    <property type="match status" value="1"/>
</dbReference>
<dbReference type="HAMAP" id="MF_01894">
    <property type="entry name" value="Smc_prok"/>
    <property type="match status" value="1"/>
</dbReference>
<comment type="caution">
    <text evidence="8">The sequence shown here is derived from an EMBL/GenBank/DDBJ whole genome shotgun (WGS) entry which is preliminary data.</text>
</comment>
<feature type="binding site" evidence="6">
    <location>
        <begin position="32"/>
        <end position="39"/>
    </location>
    <ligand>
        <name>ATP</name>
        <dbReference type="ChEBI" id="CHEBI:30616"/>
    </ligand>
</feature>
<dbReference type="Pfam" id="PF02463">
    <property type="entry name" value="SMC_N"/>
    <property type="match status" value="2"/>
</dbReference>
<evidence type="ECO:0000256" key="6">
    <source>
        <dbReference type="HAMAP-Rule" id="MF_01894"/>
    </source>
</evidence>
<feature type="coiled-coil region" evidence="6">
    <location>
        <begin position="258"/>
        <end position="499"/>
    </location>
</feature>
<dbReference type="NCBIfam" id="TIGR02168">
    <property type="entry name" value="SMC_prok_B"/>
    <property type="match status" value="1"/>
</dbReference>
<evidence type="ECO:0000256" key="1">
    <source>
        <dbReference type="ARBA" id="ARBA00022490"/>
    </source>
</evidence>
<dbReference type="Pfam" id="PF06470">
    <property type="entry name" value="SMC_hinge"/>
    <property type="match status" value="1"/>
</dbReference>
<evidence type="ECO:0000313" key="9">
    <source>
        <dbReference type="Proteomes" id="UP001617669"/>
    </source>
</evidence>
<dbReference type="InterPro" id="IPR024704">
    <property type="entry name" value="SMC"/>
</dbReference>
<dbReference type="Gene3D" id="3.30.70.1620">
    <property type="match status" value="1"/>
</dbReference>
<organism evidence="8 9">
    <name type="scientific">Methylobacillus methanolivorans</name>
    <dbReference type="NCBI Taxonomy" id="1848927"/>
    <lineage>
        <taxon>Bacteria</taxon>
        <taxon>Pseudomonadati</taxon>
        <taxon>Pseudomonadota</taxon>
        <taxon>Betaproteobacteria</taxon>
        <taxon>Nitrosomonadales</taxon>
        <taxon>Methylophilaceae</taxon>
        <taxon>Methylobacillus</taxon>
    </lineage>
</organism>
<dbReference type="InterPro" id="IPR003395">
    <property type="entry name" value="RecF/RecN/SMC_N"/>
</dbReference>
<dbReference type="InterPro" id="IPR010935">
    <property type="entry name" value="SMC_hinge"/>
</dbReference>
<evidence type="ECO:0000256" key="5">
    <source>
        <dbReference type="ARBA" id="ARBA00023125"/>
    </source>
</evidence>